<feature type="region of interest" description="Disordered" evidence="1">
    <location>
        <begin position="1"/>
        <end position="30"/>
    </location>
</feature>
<name>A0A1M5JHW3_9BRAD</name>
<accession>A0A1M5JHW3</accession>
<gene>
    <name evidence="2" type="ORF">SAMN05444169_2241</name>
</gene>
<protein>
    <submittedName>
        <fullName evidence="2">Uncharacterized protein</fullName>
    </submittedName>
</protein>
<evidence type="ECO:0000313" key="3">
    <source>
        <dbReference type="Proteomes" id="UP000190675"/>
    </source>
</evidence>
<reference evidence="2 3" key="1">
    <citation type="submission" date="2016-11" db="EMBL/GenBank/DDBJ databases">
        <authorList>
            <person name="Jaros S."/>
            <person name="Januszkiewicz K."/>
            <person name="Wedrychowicz H."/>
        </authorList>
    </citation>
    <scope>NUCLEOTIDE SEQUENCE [LARGE SCALE GENOMIC DNA]</scope>
    <source>
        <strain evidence="2 3">GAS242</strain>
    </source>
</reference>
<evidence type="ECO:0000256" key="1">
    <source>
        <dbReference type="SAM" id="MobiDB-lite"/>
    </source>
</evidence>
<dbReference type="EMBL" id="LT670818">
    <property type="protein sequence ID" value="SHG40137.1"/>
    <property type="molecule type" value="Genomic_DNA"/>
</dbReference>
<dbReference type="Proteomes" id="UP000190675">
    <property type="component" value="Chromosome I"/>
</dbReference>
<sequence length="240" mass="26774">MLRIQFSNSLPSRTTPPLPPRSGGEGSGGGGSIGLLFRQRVCRDTPHPLPATREGAWREGRSPCMAPRSRRMFRARFCHSFRPLRSEGAGNAGRPMRPIAACAMSVVERTRVVRSHRETPRIPRAMVLRLMSYSPRRSGFFVTVIPEKLVSPGLDAGVEASGPHDFAVRVSAVRQERPRVHCIPSRVRDDREPPLCGTGRCAYRTDLVFRKTRIFLQRGLDRPSRAERSDLPDGSPIDLD</sequence>
<evidence type="ECO:0000313" key="2">
    <source>
        <dbReference type="EMBL" id="SHG40137.1"/>
    </source>
</evidence>
<organism evidence="2 3">
    <name type="scientific">Bradyrhizobium erythrophlei</name>
    <dbReference type="NCBI Taxonomy" id="1437360"/>
    <lineage>
        <taxon>Bacteria</taxon>
        <taxon>Pseudomonadati</taxon>
        <taxon>Pseudomonadota</taxon>
        <taxon>Alphaproteobacteria</taxon>
        <taxon>Hyphomicrobiales</taxon>
        <taxon>Nitrobacteraceae</taxon>
        <taxon>Bradyrhizobium</taxon>
    </lineage>
</organism>
<proteinExistence type="predicted"/>
<dbReference type="AlphaFoldDB" id="A0A1M5JHW3"/>